<keyword evidence="4" id="KW-0720">Serine protease</keyword>
<evidence type="ECO:0000256" key="2">
    <source>
        <dbReference type="ARBA" id="ARBA00022670"/>
    </source>
</evidence>
<feature type="region of interest" description="Disordered" evidence="5">
    <location>
        <begin position="1"/>
        <end position="53"/>
    </location>
</feature>
<dbReference type="Pfam" id="PF03572">
    <property type="entry name" value="Peptidase_S41"/>
    <property type="match status" value="1"/>
</dbReference>
<organism evidence="7 8">
    <name type="scientific">Sphagnum jensenii</name>
    <dbReference type="NCBI Taxonomy" id="128206"/>
    <lineage>
        <taxon>Eukaryota</taxon>
        <taxon>Viridiplantae</taxon>
        <taxon>Streptophyta</taxon>
        <taxon>Embryophyta</taxon>
        <taxon>Bryophyta</taxon>
        <taxon>Sphagnophytina</taxon>
        <taxon>Sphagnopsida</taxon>
        <taxon>Sphagnales</taxon>
        <taxon>Sphagnaceae</taxon>
        <taxon>Sphagnum</taxon>
    </lineage>
</organism>
<dbReference type="CDD" id="cd06782">
    <property type="entry name" value="cpPDZ_CPP-like"/>
    <property type="match status" value="1"/>
</dbReference>
<feature type="compositionally biased region" description="Basic and acidic residues" evidence="5">
    <location>
        <begin position="15"/>
        <end position="36"/>
    </location>
</feature>
<feature type="domain" description="PDZ" evidence="6">
    <location>
        <begin position="604"/>
        <end position="674"/>
    </location>
</feature>
<dbReference type="PANTHER" id="PTHR32060:SF22">
    <property type="entry name" value="CARBOXYL-TERMINAL-PROCESSING PEPTIDASE 3, CHLOROPLASTIC"/>
    <property type="match status" value="1"/>
</dbReference>
<dbReference type="InterPro" id="IPR029045">
    <property type="entry name" value="ClpP/crotonase-like_dom_sf"/>
</dbReference>
<dbReference type="PROSITE" id="PS50106">
    <property type="entry name" value="PDZ"/>
    <property type="match status" value="1"/>
</dbReference>
<feature type="compositionally biased region" description="Polar residues" evidence="5">
    <location>
        <begin position="452"/>
        <end position="468"/>
    </location>
</feature>
<dbReference type="Gene3D" id="2.30.42.10">
    <property type="match status" value="1"/>
</dbReference>
<dbReference type="Pfam" id="PF17820">
    <property type="entry name" value="PDZ_6"/>
    <property type="match status" value="1"/>
</dbReference>
<evidence type="ECO:0000256" key="3">
    <source>
        <dbReference type="ARBA" id="ARBA00022801"/>
    </source>
</evidence>
<dbReference type="Proteomes" id="UP001497444">
    <property type="component" value="Chromosome 8"/>
</dbReference>
<keyword evidence="8" id="KW-1185">Reference proteome</keyword>
<gene>
    <name evidence="7" type="ORF">CSSPJE1EN1_LOCUS23155</name>
</gene>
<evidence type="ECO:0000256" key="1">
    <source>
        <dbReference type="ARBA" id="ARBA00009179"/>
    </source>
</evidence>
<dbReference type="PANTHER" id="PTHR32060">
    <property type="entry name" value="TAIL-SPECIFIC PROTEASE"/>
    <property type="match status" value="1"/>
</dbReference>
<evidence type="ECO:0000313" key="8">
    <source>
        <dbReference type="Proteomes" id="UP001497444"/>
    </source>
</evidence>
<dbReference type="CDD" id="cd07560">
    <property type="entry name" value="Peptidase_S41_CPP"/>
    <property type="match status" value="1"/>
</dbReference>
<comment type="similarity">
    <text evidence="1">Belongs to the peptidase S41A family.</text>
</comment>
<feature type="compositionally biased region" description="Basic and acidic residues" evidence="5">
    <location>
        <begin position="278"/>
        <end position="289"/>
    </location>
</feature>
<sequence length="928" mass="101321">MKRSPSVEDATITNRESENDVTMKKRTSEDATINRESEDDLTMKKRTSVKDATIMNKTSEDDVTTMKKKTKTEVTVAIESSFTDLKPRRTSISAAAAAAAAAASPCSEGAAIVRKRRSGTSSFDDCLSQGMQEYKNLRQQKIANAFARVKMSPRSSIKGTRQKQSKLWQLPVNSKQSSLLVKLKKRMLERKLKLKRFTTDHLFDNVFAVPEDEEETRYEPLQDSIMAASKEELVAREVIAKAAHKLFRKQQGVWSQLGKPYECLGIPDDVRFSNLQHPRSEEPPKDKGNHGSRAHNSFQEKQPGHSGSKWVKKDDSDLKSVPETISCIPQSRRRKELLQNYANASSQMSRMLMKMGLVDFHDSNHVRFPRSSIVVAESIRKSIKEGGAFPEELASGMMASNARELSQMPLEGEQFILGMHGEAIQFLANGDGSAPSPLLNKDVNFSPVLENRPQTPTTGALSSSSYKSRYTPPVKERKSDSCRQKLLQKAFESATSTILATGAAAAILLQTCSSAAAESLTVTFPGSSIGEVNNVQRTLVEAWGIVRETYVDPTFNNQDWDLKLEEVLGETLSLKTSDAAYAKIRSMLATLGDPFTRIVNPQEYESFRISNEGALEGVGLLIASDRDSGRLVVLSPIEGGPAARAGIISGDELVQIDDQALAGMNNEEVATRLRGRAGTSVTLKLRRPTNGVTATGLTELTEVKLQRETIMLSPVFSAIIHHAAPDGHDLKTGYVRLSAFSQNAAADMERTVATMENAGVDSYILDLRNNPGGLVKAGLEVAQMWLDGDETLVNTIDRNGFLQPINLIDGHALTHDPLVVLVNEGSASASEILAGALHDNGRAILVGQKTYGKGKIQSVTELRDGSALFVTVAKYLSPALHQIDRVGIAPDVKCIPGDNISTPVRPSSGPLLESDACIMLAQHQLDLH</sequence>
<evidence type="ECO:0000259" key="6">
    <source>
        <dbReference type="PROSITE" id="PS50106"/>
    </source>
</evidence>
<dbReference type="InterPro" id="IPR005151">
    <property type="entry name" value="Tail-specific_protease"/>
</dbReference>
<evidence type="ECO:0000313" key="7">
    <source>
        <dbReference type="EMBL" id="CAK9277677.1"/>
    </source>
</evidence>
<dbReference type="SMART" id="SM00228">
    <property type="entry name" value="PDZ"/>
    <property type="match status" value="1"/>
</dbReference>
<dbReference type="InterPro" id="IPR036034">
    <property type="entry name" value="PDZ_sf"/>
</dbReference>
<keyword evidence="3" id="KW-0378">Hydrolase</keyword>
<evidence type="ECO:0000256" key="5">
    <source>
        <dbReference type="SAM" id="MobiDB-lite"/>
    </source>
</evidence>
<dbReference type="NCBIfam" id="TIGR00225">
    <property type="entry name" value="prc"/>
    <property type="match status" value="1"/>
</dbReference>
<dbReference type="SUPFAM" id="SSF52096">
    <property type="entry name" value="ClpP/crotonase"/>
    <property type="match status" value="1"/>
</dbReference>
<dbReference type="EMBL" id="OZ020103">
    <property type="protein sequence ID" value="CAK9277677.1"/>
    <property type="molecule type" value="Genomic_DNA"/>
</dbReference>
<dbReference type="InterPro" id="IPR004447">
    <property type="entry name" value="Peptidase_S41A"/>
</dbReference>
<feature type="region of interest" description="Disordered" evidence="5">
    <location>
        <begin position="449"/>
        <end position="480"/>
    </location>
</feature>
<dbReference type="InterPro" id="IPR041489">
    <property type="entry name" value="PDZ_6"/>
</dbReference>
<accession>A0ABP0XJB8</accession>
<reference evidence="7" key="1">
    <citation type="submission" date="2024-02" db="EMBL/GenBank/DDBJ databases">
        <authorList>
            <consortium name="ELIXIR-Norway"/>
            <consortium name="Elixir Norway"/>
        </authorList>
    </citation>
    <scope>NUCLEOTIDE SEQUENCE</scope>
</reference>
<feature type="region of interest" description="Disordered" evidence="5">
    <location>
        <begin position="273"/>
        <end position="317"/>
    </location>
</feature>
<keyword evidence="2" id="KW-0645">Protease</keyword>
<dbReference type="Gene3D" id="3.90.226.10">
    <property type="entry name" value="2-enoyl-CoA Hydratase, Chain A, domain 1"/>
    <property type="match status" value="1"/>
</dbReference>
<dbReference type="SMART" id="SM00245">
    <property type="entry name" value="TSPc"/>
    <property type="match status" value="1"/>
</dbReference>
<protein>
    <recommendedName>
        <fullName evidence="6">PDZ domain-containing protein</fullName>
    </recommendedName>
</protein>
<proteinExistence type="inferred from homology"/>
<dbReference type="InterPro" id="IPR001478">
    <property type="entry name" value="PDZ"/>
</dbReference>
<dbReference type="Gene3D" id="3.30.750.44">
    <property type="match status" value="1"/>
</dbReference>
<dbReference type="SUPFAM" id="SSF50156">
    <property type="entry name" value="PDZ domain-like"/>
    <property type="match status" value="1"/>
</dbReference>
<evidence type="ECO:0000256" key="4">
    <source>
        <dbReference type="ARBA" id="ARBA00022825"/>
    </source>
</evidence>
<name>A0ABP0XJB8_9BRYO</name>